<reference evidence="2 3" key="1">
    <citation type="submission" date="2023-11" db="EMBL/GenBank/DDBJ databases">
        <title>Draft genome of Azohydromonas lata strain H1 (DSM1123), a polyhydroxyalkanoate producer.</title>
        <authorList>
            <person name="Traversa D."/>
            <person name="D'Addabbo P."/>
            <person name="Pazzani C."/>
            <person name="Manzari C."/>
            <person name="Chiara M."/>
            <person name="Scrascia M."/>
        </authorList>
    </citation>
    <scope>NUCLEOTIDE SEQUENCE [LARGE SCALE GENOMIC DNA]</scope>
    <source>
        <strain evidence="2 3">H1</strain>
    </source>
</reference>
<evidence type="ECO:0000313" key="3">
    <source>
        <dbReference type="Proteomes" id="UP001293718"/>
    </source>
</evidence>
<dbReference type="SMART" id="SM00953">
    <property type="entry name" value="RES"/>
    <property type="match status" value="1"/>
</dbReference>
<organism evidence="2 3">
    <name type="scientific">Azohydromonas lata</name>
    <dbReference type="NCBI Taxonomy" id="45677"/>
    <lineage>
        <taxon>Bacteria</taxon>
        <taxon>Pseudomonadati</taxon>
        <taxon>Pseudomonadota</taxon>
        <taxon>Betaproteobacteria</taxon>
        <taxon>Burkholderiales</taxon>
        <taxon>Sphaerotilaceae</taxon>
        <taxon>Azohydromonas</taxon>
    </lineage>
</organism>
<sequence>MTLPPCIAPPWRPSYRLVPSRFPPVSLFDDVATADELDAVYAVQALTNPRLRQELGEIDLVPREERVVGPGSTPVMAAFTYLNRNGSRFSDGSWGIYYAAESVETAVAEVSHHSGRFLAATKQPPIEVDYRAYVADIVQPLHDIRAAEWAHAHAADSYAASVALARELRAAGSWGLLYRSVRREGGECVAVLRPRAVQLPVVQGAHVSLVWDGERIAGWYGKSAWQAVGKAG</sequence>
<protein>
    <submittedName>
        <fullName evidence="2">RES family NAD+ phosphorylase</fullName>
    </submittedName>
</protein>
<dbReference type="Pfam" id="PF08808">
    <property type="entry name" value="RES"/>
    <property type="match status" value="1"/>
</dbReference>
<dbReference type="InterPro" id="IPR014914">
    <property type="entry name" value="RES_dom"/>
</dbReference>
<dbReference type="Proteomes" id="UP001293718">
    <property type="component" value="Unassembled WGS sequence"/>
</dbReference>
<keyword evidence="3" id="KW-1185">Reference proteome</keyword>
<accession>A0ABU5IB32</accession>
<proteinExistence type="predicted"/>
<name>A0ABU5IB32_9BURK</name>
<evidence type="ECO:0000259" key="1">
    <source>
        <dbReference type="SMART" id="SM00953"/>
    </source>
</evidence>
<dbReference type="EMBL" id="JAXOJX010000007">
    <property type="protein sequence ID" value="MDZ5456311.1"/>
    <property type="molecule type" value="Genomic_DNA"/>
</dbReference>
<dbReference type="RefSeq" id="WP_322464911.1">
    <property type="nucleotide sequence ID" value="NZ_JAXOJX010000007.1"/>
</dbReference>
<comment type="caution">
    <text evidence="2">The sequence shown here is derived from an EMBL/GenBank/DDBJ whole genome shotgun (WGS) entry which is preliminary data.</text>
</comment>
<evidence type="ECO:0000313" key="2">
    <source>
        <dbReference type="EMBL" id="MDZ5456311.1"/>
    </source>
</evidence>
<feature type="domain" description="RES" evidence="1">
    <location>
        <begin position="78"/>
        <end position="203"/>
    </location>
</feature>
<gene>
    <name evidence="2" type="ORF">SM757_06965</name>
</gene>